<keyword evidence="2" id="KW-0520">NAD</keyword>
<dbReference type="PANTHER" id="PTHR42804:SF1">
    <property type="entry name" value="ALDEHYDE DEHYDROGENASE-RELATED"/>
    <property type="match status" value="1"/>
</dbReference>
<dbReference type="EMBL" id="AUZZ01006029">
    <property type="protein sequence ID" value="EQD47634.1"/>
    <property type="molecule type" value="Genomic_DNA"/>
</dbReference>
<accession>T1B4C2</accession>
<evidence type="ECO:0000256" key="2">
    <source>
        <dbReference type="ARBA" id="ARBA00023027"/>
    </source>
</evidence>
<comment type="caution">
    <text evidence="6">The sequence shown here is derived from an EMBL/GenBank/DDBJ whole genome shotgun (WGS) entry which is preliminary data.</text>
</comment>
<evidence type="ECO:0000256" key="4">
    <source>
        <dbReference type="ARBA" id="ARBA00049194"/>
    </source>
</evidence>
<evidence type="ECO:0000256" key="1">
    <source>
        <dbReference type="ARBA" id="ARBA00023002"/>
    </source>
</evidence>
<reference evidence="6" key="2">
    <citation type="journal article" date="2014" name="ISME J.">
        <title>Microbial stratification in low pH oxic and suboxic macroscopic growths along an acid mine drainage.</title>
        <authorList>
            <person name="Mendez-Garcia C."/>
            <person name="Mesa V."/>
            <person name="Sprenger R.R."/>
            <person name="Richter M."/>
            <person name="Diez M.S."/>
            <person name="Solano J."/>
            <person name="Bargiela R."/>
            <person name="Golyshina O.V."/>
            <person name="Manteca A."/>
            <person name="Ramos J.L."/>
            <person name="Gallego J.R."/>
            <person name="Llorente I."/>
            <person name="Martins Dos Santos V.A."/>
            <person name="Jensen O.N."/>
            <person name="Pelaez A.I."/>
            <person name="Sanchez J."/>
            <person name="Ferrer M."/>
        </authorList>
    </citation>
    <scope>NUCLEOTIDE SEQUENCE</scope>
</reference>
<sequence length="155" mass="15758">EPVGVVGAITPWNVPLGQAIWKVAPALAAGCTIVLKPAEQTPLTALRFAQVVAEAGIPEGVVNVVTGYGEKAGAALVAHRGVEKISFTGSTDVGRSIGAAAAQQLKRFTLELGGKSPMVVMGDADLDVAIPGTAMGIFANHGQNCCAGSRLFVHD</sequence>
<dbReference type="InterPro" id="IPR015590">
    <property type="entry name" value="Aldehyde_DH_dom"/>
</dbReference>
<dbReference type="AlphaFoldDB" id="T1B4C2"/>
<dbReference type="SUPFAM" id="SSF53720">
    <property type="entry name" value="ALDH-like"/>
    <property type="match status" value="1"/>
</dbReference>
<dbReference type="PANTHER" id="PTHR42804">
    <property type="entry name" value="ALDEHYDE DEHYDROGENASE"/>
    <property type="match status" value="1"/>
</dbReference>
<comment type="catalytic activity">
    <reaction evidence="4">
        <text>an aldehyde + NAD(+) + H2O = a carboxylate + NADH + 2 H(+)</text>
        <dbReference type="Rhea" id="RHEA:16185"/>
        <dbReference type="ChEBI" id="CHEBI:15377"/>
        <dbReference type="ChEBI" id="CHEBI:15378"/>
        <dbReference type="ChEBI" id="CHEBI:17478"/>
        <dbReference type="ChEBI" id="CHEBI:29067"/>
        <dbReference type="ChEBI" id="CHEBI:57540"/>
        <dbReference type="ChEBI" id="CHEBI:57945"/>
        <dbReference type="EC" id="1.2.1.3"/>
    </reaction>
</comment>
<dbReference type="InterPro" id="IPR016162">
    <property type="entry name" value="Ald_DH_N"/>
</dbReference>
<protein>
    <recommendedName>
        <fullName evidence="3">aldehyde dehydrogenase (NAD(+))</fullName>
        <ecNumber evidence="3">1.2.1.3</ecNumber>
    </recommendedName>
</protein>
<feature type="domain" description="Aldehyde dehydrogenase" evidence="5">
    <location>
        <begin position="1"/>
        <end position="154"/>
    </location>
</feature>
<feature type="non-terminal residue" evidence="6">
    <location>
        <position position="155"/>
    </location>
</feature>
<reference evidence="6" key="1">
    <citation type="submission" date="2013-08" db="EMBL/GenBank/DDBJ databases">
        <authorList>
            <person name="Mendez C."/>
            <person name="Richter M."/>
            <person name="Ferrer M."/>
            <person name="Sanchez J."/>
        </authorList>
    </citation>
    <scope>NUCLEOTIDE SEQUENCE</scope>
</reference>
<dbReference type="InterPro" id="IPR029510">
    <property type="entry name" value="Ald_DH_CS_GLU"/>
</dbReference>
<organism evidence="6">
    <name type="scientific">mine drainage metagenome</name>
    <dbReference type="NCBI Taxonomy" id="410659"/>
    <lineage>
        <taxon>unclassified sequences</taxon>
        <taxon>metagenomes</taxon>
        <taxon>ecological metagenomes</taxon>
    </lineage>
</organism>
<evidence type="ECO:0000256" key="3">
    <source>
        <dbReference type="ARBA" id="ARBA00024226"/>
    </source>
</evidence>
<evidence type="ECO:0000313" key="6">
    <source>
        <dbReference type="EMBL" id="EQD47634.1"/>
    </source>
</evidence>
<dbReference type="InterPro" id="IPR016161">
    <property type="entry name" value="Ald_DH/histidinol_DH"/>
</dbReference>
<dbReference type="Gene3D" id="3.40.605.10">
    <property type="entry name" value="Aldehyde Dehydrogenase, Chain A, domain 1"/>
    <property type="match status" value="1"/>
</dbReference>
<dbReference type="GO" id="GO:0004029">
    <property type="term" value="F:aldehyde dehydrogenase (NAD+) activity"/>
    <property type="evidence" value="ECO:0007669"/>
    <property type="project" value="UniProtKB-EC"/>
</dbReference>
<dbReference type="InterPro" id="IPR016160">
    <property type="entry name" value="Ald_DH_CS_CYS"/>
</dbReference>
<dbReference type="PROSITE" id="PS00687">
    <property type="entry name" value="ALDEHYDE_DEHYDR_GLU"/>
    <property type="match status" value="1"/>
</dbReference>
<proteinExistence type="predicted"/>
<name>T1B4C2_9ZZZZ</name>
<dbReference type="InterPro" id="IPR016163">
    <property type="entry name" value="Ald_DH_C"/>
</dbReference>
<dbReference type="Pfam" id="PF00171">
    <property type="entry name" value="Aldedh"/>
    <property type="match status" value="1"/>
</dbReference>
<dbReference type="PROSITE" id="PS00070">
    <property type="entry name" value="ALDEHYDE_DEHYDR_CYS"/>
    <property type="match status" value="1"/>
</dbReference>
<dbReference type="Gene3D" id="3.40.309.10">
    <property type="entry name" value="Aldehyde Dehydrogenase, Chain A, domain 2"/>
    <property type="match status" value="1"/>
</dbReference>
<evidence type="ECO:0000259" key="5">
    <source>
        <dbReference type="Pfam" id="PF00171"/>
    </source>
</evidence>
<feature type="non-terminal residue" evidence="6">
    <location>
        <position position="1"/>
    </location>
</feature>
<keyword evidence="1 6" id="KW-0560">Oxidoreductase</keyword>
<dbReference type="FunFam" id="3.40.605.10:FF:000029">
    <property type="entry name" value="Aldehyde dehydrogenase, mitochondrial"/>
    <property type="match status" value="1"/>
</dbReference>
<dbReference type="EC" id="1.2.1.3" evidence="3"/>
<gene>
    <name evidence="6" type="ORF">B2A_08373</name>
</gene>